<keyword evidence="1" id="KW-1185">Reference proteome</keyword>
<dbReference type="Proteomes" id="UP000887577">
    <property type="component" value="Unplaced"/>
</dbReference>
<evidence type="ECO:0000313" key="1">
    <source>
        <dbReference type="Proteomes" id="UP000887577"/>
    </source>
</evidence>
<evidence type="ECO:0000313" key="2">
    <source>
        <dbReference type="WBParaSite" id="PSU_v2.g12941.t1"/>
    </source>
</evidence>
<proteinExistence type="predicted"/>
<sequence>MSSNLLSYKCHFKFTYRKLVIYFENDEISYVTFESCYGSNVHGKCIHSATYKRFSDMSFEANFCLMEVYIAVANALSVQSIYTFKNYGIEGLTIRFMANKKIHCEFDDQFILCTNDGQVLVASDAQDKMPEFELLKNILADLSKMSENFEKTSNKKFTITFTEQQ</sequence>
<dbReference type="AlphaFoldDB" id="A0A914Y0F0"/>
<protein>
    <submittedName>
        <fullName evidence="2">Uncharacterized protein</fullName>
    </submittedName>
</protein>
<organism evidence="1 2">
    <name type="scientific">Panagrolaimus superbus</name>
    <dbReference type="NCBI Taxonomy" id="310955"/>
    <lineage>
        <taxon>Eukaryota</taxon>
        <taxon>Metazoa</taxon>
        <taxon>Ecdysozoa</taxon>
        <taxon>Nematoda</taxon>
        <taxon>Chromadorea</taxon>
        <taxon>Rhabditida</taxon>
        <taxon>Tylenchina</taxon>
        <taxon>Panagrolaimomorpha</taxon>
        <taxon>Panagrolaimoidea</taxon>
        <taxon>Panagrolaimidae</taxon>
        <taxon>Panagrolaimus</taxon>
    </lineage>
</organism>
<accession>A0A914Y0F0</accession>
<dbReference type="WBParaSite" id="PSU_v2.g12941.t1">
    <property type="protein sequence ID" value="PSU_v2.g12941.t1"/>
    <property type="gene ID" value="PSU_v2.g12941"/>
</dbReference>
<reference evidence="2" key="1">
    <citation type="submission" date="2022-11" db="UniProtKB">
        <authorList>
            <consortium name="WormBaseParasite"/>
        </authorList>
    </citation>
    <scope>IDENTIFICATION</scope>
</reference>
<name>A0A914Y0F0_9BILA</name>